<accession>A0AC35GVM2</accession>
<sequence>MIRNRKISSTKVISTFINRMKIVNPILNAVIENNFVGALKQAEEIDEYLDKLDQSSDEFKNLSETKPFLGVPFTIKDSFYLSETKPFLGVPFTIKDSFYVKGFHITCGLKAFRNQMAPEDAVVVKNMKDAGAIHLCITNVPEGALWTETSNMLYGRTKNPYDSRRSCGGSSGAEGAVLGAAASVISVGSDIGGSVRIPAAHNGVFSLKPSEGVVPKEGHWPKFDDGFRGKMLTAGPLCRYSKDLLPMLRIFVGNEIAEKQLQLSKPVNLNDIQFFTMEGTNSPFVFSLHQDQRNAIRKTAKHFEKKYSKPLFRIDFSKMHHASAFYWASLMYPGSSDGGTFGRLISGSSDGGTFGRLISGGKFEPSILVEVWKKIIGKSEHTIPALIMVFLEKFIHLSPENQSFYEHKREKLRGEMVALLKDDGILIYPSWPTNIAIVPLGLDSNGIPISVQLIAGPNNDRLLIAAAQELEDAFGGWQAPGSHLSDKTN</sequence>
<evidence type="ECO:0000313" key="2">
    <source>
        <dbReference type="WBParaSite" id="PS1159_v2.g9032.t2"/>
    </source>
</evidence>
<protein>
    <submittedName>
        <fullName evidence="2">Amidase domain-containing protein</fullName>
    </submittedName>
</protein>
<dbReference type="WBParaSite" id="PS1159_v2.g9032.t2">
    <property type="protein sequence ID" value="PS1159_v2.g9032.t2"/>
    <property type="gene ID" value="PS1159_v2.g9032"/>
</dbReference>
<name>A0AC35GVM2_9BILA</name>
<dbReference type="Proteomes" id="UP000887580">
    <property type="component" value="Unplaced"/>
</dbReference>
<evidence type="ECO:0000313" key="1">
    <source>
        <dbReference type="Proteomes" id="UP000887580"/>
    </source>
</evidence>
<proteinExistence type="predicted"/>
<reference evidence="2" key="1">
    <citation type="submission" date="2022-11" db="UniProtKB">
        <authorList>
            <consortium name="WormBaseParasite"/>
        </authorList>
    </citation>
    <scope>IDENTIFICATION</scope>
</reference>
<organism evidence="1 2">
    <name type="scientific">Panagrolaimus sp. PS1159</name>
    <dbReference type="NCBI Taxonomy" id="55785"/>
    <lineage>
        <taxon>Eukaryota</taxon>
        <taxon>Metazoa</taxon>
        <taxon>Ecdysozoa</taxon>
        <taxon>Nematoda</taxon>
        <taxon>Chromadorea</taxon>
        <taxon>Rhabditida</taxon>
        <taxon>Tylenchina</taxon>
        <taxon>Panagrolaimomorpha</taxon>
        <taxon>Panagrolaimoidea</taxon>
        <taxon>Panagrolaimidae</taxon>
        <taxon>Panagrolaimus</taxon>
    </lineage>
</organism>